<comment type="caution">
    <text evidence="1">The sequence shown here is derived from an EMBL/GenBank/DDBJ whole genome shotgun (WGS) entry which is preliminary data.</text>
</comment>
<evidence type="ECO:0000313" key="1">
    <source>
        <dbReference type="EMBL" id="KAD3640050.1"/>
    </source>
</evidence>
<evidence type="ECO:0000313" key="2">
    <source>
        <dbReference type="Proteomes" id="UP000326396"/>
    </source>
</evidence>
<gene>
    <name evidence="1" type="ORF">E3N88_29273</name>
</gene>
<protein>
    <submittedName>
        <fullName evidence="1">Uncharacterized protein</fullName>
    </submittedName>
</protein>
<dbReference type="AlphaFoldDB" id="A0A5N6MIK4"/>
<dbReference type="EMBL" id="SZYD01000015">
    <property type="protein sequence ID" value="KAD3640050.1"/>
    <property type="molecule type" value="Genomic_DNA"/>
</dbReference>
<accession>A0A5N6MIK4</accession>
<organism evidence="1 2">
    <name type="scientific">Mikania micrantha</name>
    <name type="common">bitter vine</name>
    <dbReference type="NCBI Taxonomy" id="192012"/>
    <lineage>
        <taxon>Eukaryota</taxon>
        <taxon>Viridiplantae</taxon>
        <taxon>Streptophyta</taxon>
        <taxon>Embryophyta</taxon>
        <taxon>Tracheophyta</taxon>
        <taxon>Spermatophyta</taxon>
        <taxon>Magnoliopsida</taxon>
        <taxon>eudicotyledons</taxon>
        <taxon>Gunneridae</taxon>
        <taxon>Pentapetalae</taxon>
        <taxon>asterids</taxon>
        <taxon>campanulids</taxon>
        <taxon>Asterales</taxon>
        <taxon>Asteraceae</taxon>
        <taxon>Asteroideae</taxon>
        <taxon>Heliantheae alliance</taxon>
        <taxon>Eupatorieae</taxon>
        <taxon>Mikania</taxon>
    </lineage>
</organism>
<name>A0A5N6MIK4_9ASTR</name>
<proteinExistence type="predicted"/>
<reference evidence="1 2" key="1">
    <citation type="submission" date="2019-05" db="EMBL/GenBank/DDBJ databases">
        <title>Mikania micrantha, genome provides insights into the molecular mechanism of rapid growth.</title>
        <authorList>
            <person name="Liu B."/>
        </authorList>
    </citation>
    <scope>NUCLEOTIDE SEQUENCE [LARGE SCALE GENOMIC DNA]</scope>
    <source>
        <strain evidence="1">NLD-2019</strain>
        <tissue evidence="1">Leaf</tissue>
    </source>
</reference>
<keyword evidence="2" id="KW-1185">Reference proteome</keyword>
<dbReference type="Proteomes" id="UP000326396">
    <property type="component" value="Linkage Group LG5"/>
</dbReference>
<sequence>MKSILRKPLCNGIRAQRERRNAYEGNFHVGTAYVVHTASGFGREKINFEEGFELQADEEIEFELLADEWRAIGTWKGRFSLLPKYDAFEADMSAEYLVKGTALGAWKQIRVVDFLFKNHMRGDENVF</sequence>